<comment type="caution">
    <text evidence="1">Lacks conserved residue(s) required for the propagation of feature annotation.</text>
</comment>
<protein>
    <recommendedName>
        <fullName evidence="2">Response regulatory domain-containing protein</fullName>
    </recommendedName>
</protein>
<feature type="domain" description="Response regulatory" evidence="2">
    <location>
        <begin position="2"/>
        <end position="118"/>
    </location>
</feature>
<evidence type="ECO:0000313" key="4">
    <source>
        <dbReference type="Proteomes" id="UP000248795"/>
    </source>
</evidence>
<dbReference type="CDD" id="cd00156">
    <property type="entry name" value="REC"/>
    <property type="match status" value="1"/>
</dbReference>
<dbReference type="SUPFAM" id="SSF52172">
    <property type="entry name" value="CheY-like"/>
    <property type="match status" value="1"/>
</dbReference>
<evidence type="ECO:0000256" key="1">
    <source>
        <dbReference type="PROSITE-ProRule" id="PRU00169"/>
    </source>
</evidence>
<dbReference type="Proteomes" id="UP000248795">
    <property type="component" value="Unassembled WGS sequence"/>
</dbReference>
<dbReference type="AlphaFoldDB" id="A0A2W2AMR8"/>
<evidence type="ECO:0000259" key="2">
    <source>
        <dbReference type="PROSITE" id="PS50110"/>
    </source>
</evidence>
<evidence type="ECO:0000313" key="3">
    <source>
        <dbReference type="EMBL" id="PZF76785.1"/>
    </source>
</evidence>
<dbReference type="GO" id="GO:0000160">
    <property type="term" value="P:phosphorelay signal transduction system"/>
    <property type="evidence" value="ECO:0007669"/>
    <property type="project" value="InterPro"/>
</dbReference>
<organism evidence="3 4">
    <name type="scientific">Aestuariivirga litoralis</name>
    <dbReference type="NCBI Taxonomy" id="2650924"/>
    <lineage>
        <taxon>Bacteria</taxon>
        <taxon>Pseudomonadati</taxon>
        <taxon>Pseudomonadota</taxon>
        <taxon>Alphaproteobacteria</taxon>
        <taxon>Hyphomicrobiales</taxon>
        <taxon>Aestuariivirgaceae</taxon>
        <taxon>Aestuariivirga</taxon>
    </lineage>
</organism>
<dbReference type="PROSITE" id="PS50110">
    <property type="entry name" value="RESPONSE_REGULATORY"/>
    <property type="match status" value="1"/>
</dbReference>
<sequence>MTKCLLIDDEGRGRYLGEMLSGLGLDTSLTSGADEAMRFCNDNSPDVVMLSARANGGAPKDFVKRLRMATRGKPPVVFLFAETPDTEMFGQSILEGAADVLMMPLDRDLLHFKLRQAGIAV</sequence>
<proteinExistence type="predicted"/>
<dbReference type="EMBL" id="QKVK01000004">
    <property type="protein sequence ID" value="PZF76785.1"/>
    <property type="molecule type" value="Genomic_DNA"/>
</dbReference>
<dbReference type="InterPro" id="IPR011006">
    <property type="entry name" value="CheY-like_superfamily"/>
</dbReference>
<name>A0A2W2AMR8_9HYPH</name>
<accession>A0A2W2AMR8</accession>
<gene>
    <name evidence="3" type="ORF">DK847_09945</name>
</gene>
<dbReference type="InterPro" id="IPR001789">
    <property type="entry name" value="Sig_transdc_resp-reg_receiver"/>
</dbReference>
<comment type="caution">
    <text evidence="3">The sequence shown here is derived from an EMBL/GenBank/DDBJ whole genome shotgun (WGS) entry which is preliminary data.</text>
</comment>
<dbReference type="RefSeq" id="WP_146256094.1">
    <property type="nucleotide sequence ID" value="NZ_QKVK01000004.1"/>
</dbReference>
<dbReference type="Gene3D" id="3.40.50.2300">
    <property type="match status" value="1"/>
</dbReference>
<reference evidence="4" key="1">
    <citation type="submission" date="2018-06" db="EMBL/GenBank/DDBJ databases">
        <title>Aestuariibacter litoralis strain KCTC 52945T.</title>
        <authorList>
            <person name="Li X."/>
            <person name="Salam N."/>
            <person name="Li J.-L."/>
            <person name="Chen Y.-M."/>
            <person name="Yang Z.-W."/>
            <person name="Zhang L.-Y."/>
            <person name="Han M.-X."/>
            <person name="Xiao M."/>
            <person name="Li W.-J."/>
        </authorList>
    </citation>
    <scope>NUCLEOTIDE SEQUENCE [LARGE SCALE GENOMIC DNA]</scope>
    <source>
        <strain evidence="4">KCTC 52945</strain>
    </source>
</reference>
<keyword evidence="4" id="KW-1185">Reference proteome</keyword>